<dbReference type="PANTHER" id="PTHR32089">
    <property type="entry name" value="METHYL-ACCEPTING CHEMOTAXIS PROTEIN MCPB"/>
    <property type="match status" value="1"/>
</dbReference>
<accession>A0A4R1MKB7</accession>
<dbReference type="Gene3D" id="1.10.287.950">
    <property type="entry name" value="Methyl-accepting chemotaxis protein"/>
    <property type="match status" value="1"/>
</dbReference>
<dbReference type="AlphaFoldDB" id="A0A4R1MKB7"/>
<gene>
    <name evidence="8" type="ORF">EDC19_1449</name>
</gene>
<feature type="transmembrane region" description="Helical" evidence="5">
    <location>
        <begin position="12"/>
        <end position="32"/>
    </location>
</feature>
<evidence type="ECO:0000256" key="5">
    <source>
        <dbReference type="SAM" id="Phobius"/>
    </source>
</evidence>
<dbReference type="EMBL" id="SMGQ01000012">
    <property type="protein sequence ID" value="TCK93258.1"/>
    <property type="molecule type" value="Genomic_DNA"/>
</dbReference>
<dbReference type="GO" id="GO:0004888">
    <property type="term" value="F:transmembrane signaling receptor activity"/>
    <property type="evidence" value="ECO:0007669"/>
    <property type="project" value="InterPro"/>
</dbReference>
<evidence type="ECO:0000256" key="4">
    <source>
        <dbReference type="SAM" id="Coils"/>
    </source>
</evidence>
<dbReference type="CDD" id="cd11386">
    <property type="entry name" value="MCP_signal"/>
    <property type="match status" value="1"/>
</dbReference>
<proteinExistence type="inferred from homology"/>
<dbReference type="Pfam" id="PF00672">
    <property type="entry name" value="HAMP"/>
    <property type="match status" value="1"/>
</dbReference>
<feature type="transmembrane region" description="Helical" evidence="5">
    <location>
        <begin position="190"/>
        <end position="208"/>
    </location>
</feature>
<dbReference type="GO" id="GO:0007165">
    <property type="term" value="P:signal transduction"/>
    <property type="evidence" value="ECO:0007669"/>
    <property type="project" value="UniProtKB-KW"/>
</dbReference>
<protein>
    <submittedName>
        <fullName evidence="8">Methyl-accepting chemotaxis protein</fullName>
    </submittedName>
</protein>
<evidence type="ECO:0000259" key="6">
    <source>
        <dbReference type="PROSITE" id="PS50111"/>
    </source>
</evidence>
<keyword evidence="9" id="KW-1185">Reference proteome</keyword>
<keyword evidence="5" id="KW-1133">Transmembrane helix</keyword>
<dbReference type="PANTHER" id="PTHR32089:SF112">
    <property type="entry name" value="LYSOZYME-LIKE PROTEIN-RELATED"/>
    <property type="match status" value="1"/>
</dbReference>
<dbReference type="SUPFAM" id="SSF58104">
    <property type="entry name" value="Methyl-accepting chemotaxis protein (MCP) signaling domain"/>
    <property type="match status" value="1"/>
</dbReference>
<dbReference type="InterPro" id="IPR004090">
    <property type="entry name" value="Chemotax_Me-accpt_rcpt"/>
</dbReference>
<feature type="domain" description="Methyl-accepting transducer" evidence="6">
    <location>
        <begin position="282"/>
        <end position="539"/>
    </location>
</feature>
<dbReference type="PRINTS" id="PR00260">
    <property type="entry name" value="CHEMTRNSDUCR"/>
</dbReference>
<dbReference type="Proteomes" id="UP000294545">
    <property type="component" value="Unassembled WGS sequence"/>
</dbReference>
<dbReference type="GO" id="GO:0016020">
    <property type="term" value="C:membrane"/>
    <property type="evidence" value="ECO:0007669"/>
    <property type="project" value="InterPro"/>
</dbReference>
<keyword evidence="1 3" id="KW-0807">Transducer</keyword>
<feature type="coiled-coil region" evidence="4">
    <location>
        <begin position="272"/>
        <end position="338"/>
    </location>
</feature>
<dbReference type="InterPro" id="IPR004089">
    <property type="entry name" value="MCPsignal_dom"/>
</dbReference>
<evidence type="ECO:0000259" key="7">
    <source>
        <dbReference type="PROSITE" id="PS50885"/>
    </source>
</evidence>
<dbReference type="GO" id="GO:0006935">
    <property type="term" value="P:chemotaxis"/>
    <property type="evidence" value="ECO:0007669"/>
    <property type="project" value="InterPro"/>
</dbReference>
<comment type="similarity">
    <text evidence="2">Belongs to the methyl-accepting chemotaxis (MCP) protein family.</text>
</comment>
<evidence type="ECO:0000256" key="3">
    <source>
        <dbReference type="PROSITE-ProRule" id="PRU00284"/>
    </source>
</evidence>
<comment type="caution">
    <text evidence="8">The sequence shown here is derived from an EMBL/GenBank/DDBJ whole genome shotgun (WGS) entry which is preliminary data.</text>
</comment>
<dbReference type="Pfam" id="PF00015">
    <property type="entry name" value="MCPsignal"/>
    <property type="match status" value="1"/>
</dbReference>
<feature type="domain" description="HAMP" evidence="7">
    <location>
        <begin position="210"/>
        <end position="263"/>
    </location>
</feature>
<sequence length="568" mass="63241">MKQLKWKNLRIGLKYAVVVAIIMVMFVISSILTNGLLMGIEKDMHIVNSRNDHALAIVQLDNILKDKNINIAGYIEEQSEEYLIDYESLTQRFNTIFERLLEESENERVVEVLDSINRTHREIDNVFENQIITALNEDNVSRAQSMRAYLVNLQYQVGIHIQEIQDLINEDRQMAIEDANNAIIGTRGSLITSIIGAIMIGGLLLVLISRRIRRSFKDLIHMNDEISKGNLTVEPIKYSGKDEIGILSQATIKMLSSLNHIIKELMASADNVTQNSDRLMNLSREVREINEQISGTMEEMSSGAEEQANFATNVLESVEKLNQLIESSNSKGDRLEESSHKVLEITSDGENNMQESIEQMSRINEIVSGLVNKINDLEVKSQNISQLVEVINAIAEETNLLALNAAIEAARAGESGRGFAVVADEIRKLAEQSASSVLKITEIVEGVQSETKEMTSDLQEGFITVENGSNQLQITGESFANISQEVHSMVNEIKEVSESLSKIKENSSEIQESIEQIASISQENSAGIEETTASVEQQEISMTTVVANAEDLKGLAEDLNKIVNQFKV</sequence>
<keyword evidence="4" id="KW-0175">Coiled coil</keyword>
<keyword evidence="5" id="KW-0812">Transmembrane</keyword>
<evidence type="ECO:0000256" key="1">
    <source>
        <dbReference type="ARBA" id="ARBA00023224"/>
    </source>
</evidence>
<organism evidence="8 9">
    <name type="scientific">Natranaerovirga hydrolytica</name>
    <dbReference type="NCBI Taxonomy" id="680378"/>
    <lineage>
        <taxon>Bacteria</taxon>
        <taxon>Bacillati</taxon>
        <taxon>Bacillota</taxon>
        <taxon>Clostridia</taxon>
        <taxon>Lachnospirales</taxon>
        <taxon>Natranaerovirgaceae</taxon>
        <taxon>Natranaerovirga</taxon>
    </lineage>
</organism>
<name>A0A4R1MKB7_9FIRM</name>
<evidence type="ECO:0000256" key="2">
    <source>
        <dbReference type="ARBA" id="ARBA00029447"/>
    </source>
</evidence>
<evidence type="ECO:0000313" key="8">
    <source>
        <dbReference type="EMBL" id="TCK93258.1"/>
    </source>
</evidence>
<dbReference type="PROSITE" id="PS50111">
    <property type="entry name" value="CHEMOTAXIS_TRANSDUC_2"/>
    <property type="match status" value="1"/>
</dbReference>
<keyword evidence="5" id="KW-0472">Membrane</keyword>
<dbReference type="SMART" id="SM00283">
    <property type="entry name" value="MA"/>
    <property type="match status" value="1"/>
</dbReference>
<dbReference type="PROSITE" id="PS50885">
    <property type="entry name" value="HAMP"/>
    <property type="match status" value="1"/>
</dbReference>
<evidence type="ECO:0000313" key="9">
    <source>
        <dbReference type="Proteomes" id="UP000294545"/>
    </source>
</evidence>
<dbReference type="InterPro" id="IPR003660">
    <property type="entry name" value="HAMP_dom"/>
</dbReference>
<dbReference type="CDD" id="cd06225">
    <property type="entry name" value="HAMP"/>
    <property type="match status" value="1"/>
</dbReference>
<dbReference type="RefSeq" id="WP_165868548.1">
    <property type="nucleotide sequence ID" value="NZ_SMGQ01000012.1"/>
</dbReference>
<reference evidence="8 9" key="1">
    <citation type="submission" date="2019-03" db="EMBL/GenBank/DDBJ databases">
        <title>Genomic Encyclopedia of Type Strains, Phase IV (KMG-IV): sequencing the most valuable type-strain genomes for metagenomic binning, comparative biology and taxonomic classification.</title>
        <authorList>
            <person name="Goeker M."/>
        </authorList>
    </citation>
    <scope>NUCLEOTIDE SEQUENCE [LARGE SCALE GENOMIC DNA]</scope>
    <source>
        <strain evidence="8 9">DSM 24176</strain>
    </source>
</reference>